<dbReference type="Proteomes" id="UP000001924">
    <property type="component" value="Chromosome"/>
</dbReference>
<dbReference type="SMART" id="SM00507">
    <property type="entry name" value="HNHc"/>
    <property type="match status" value="1"/>
</dbReference>
<dbReference type="EMBL" id="CP002844">
    <property type="protein sequence ID" value="AEI58303.1"/>
    <property type="molecule type" value="Genomic_DNA"/>
</dbReference>
<organism evidence="6 7">
    <name type="scientific">Limosilactobacillus reuteri (strain ATCC 55730 / SD2112)</name>
    <name type="common">Lactobacillus reuteri</name>
    <dbReference type="NCBI Taxonomy" id="491077"/>
    <lineage>
        <taxon>Bacteria</taxon>
        <taxon>Bacillati</taxon>
        <taxon>Bacillota</taxon>
        <taxon>Bacilli</taxon>
        <taxon>Lactobacillales</taxon>
        <taxon>Lactobacillaceae</taxon>
        <taxon>Limosilactobacillus</taxon>
    </lineage>
</organism>
<dbReference type="SUPFAM" id="SSF52540">
    <property type="entry name" value="P-loop containing nucleoside triphosphate hydrolases"/>
    <property type="match status" value="1"/>
</dbReference>
<dbReference type="Gene3D" id="3.40.50.300">
    <property type="entry name" value="P-loop containing nucleotide triphosphate hydrolases"/>
    <property type="match status" value="1"/>
</dbReference>
<evidence type="ECO:0000313" key="7">
    <source>
        <dbReference type="Proteomes" id="UP000001924"/>
    </source>
</evidence>
<dbReference type="InterPro" id="IPR002711">
    <property type="entry name" value="HNH"/>
</dbReference>
<dbReference type="GO" id="GO:0008270">
    <property type="term" value="F:zinc ion binding"/>
    <property type="evidence" value="ECO:0007669"/>
    <property type="project" value="InterPro"/>
</dbReference>
<evidence type="ECO:0000256" key="4">
    <source>
        <dbReference type="ARBA" id="ARBA00040194"/>
    </source>
</evidence>
<dbReference type="GO" id="GO:0004519">
    <property type="term" value="F:endonuclease activity"/>
    <property type="evidence" value="ECO:0007669"/>
    <property type="project" value="UniProtKB-KW"/>
</dbReference>
<dbReference type="Gene3D" id="1.10.30.50">
    <property type="match status" value="1"/>
</dbReference>
<accession>F8DPX6</accession>
<feature type="domain" description="HNH nuclease" evidence="5">
    <location>
        <begin position="76"/>
        <end position="127"/>
    </location>
</feature>
<dbReference type="Pfam" id="PF01844">
    <property type="entry name" value="HNH"/>
    <property type="match status" value="1"/>
</dbReference>
<dbReference type="GO" id="GO:0016787">
    <property type="term" value="F:hydrolase activity"/>
    <property type="evidence" value="ECO:0007669"/>
    <property type="project" value="UniProtKB-KW"/>
</dbReference>
<gene>
    <name evidence="6" type="ordered locus">HMPREF0538_22097</name>
</gene>
<reference evidence="7" key="1">
    <citation type="submission" date="2011-06" db="EMBL/GenBank/DDBJ databases">
        <title>The complete genome of Lactobacillus reuteri ATCC 55730 / SD2112.</title>
        <authorList>
            <person name="Muzny D."/>
            <person name="Qin X."/>
            <person name="Buhay C."/>
            <person name="Dugan-Rocha S."/>
            <person name="Ding Y."/>
            <person name="Chen G."/>
            <person name="Hawes A."/>
            <person name="Holder M."/>
            <person name="Jhangiani S."/>
            <person name="Johnson A."/>
            <person name="Khan Z."/>
            <person name="Li Z."/>
            <person name="Liu W."/>
            <person name="Liu X."/>
            <person name="Perez L."/>
            <person name="Shen H."/>
            <person name="Wang Q."/>
            <person name="Watt J."/>
            <person name="Xi L."/>
            <person name="Xin Y."/>
            <person name="Zhou J."/>
            <person name="Deng J."/>
            <person name="Jiang H."/>
            <person name="Liu Y."/>
            <person name="Qu J."/>
            <person name="Song X.-Z."/>
            <person name="Zhang L."/>
            <person name="Villasana D."/>
            <person name="Johnson A."/>
            <person name="Liu J."/>
            <person name="Liyanage D."/>
            <person name="Lorensuhewa L."/>
            <person name="Robinson T."/>
            <person name="Song A."/>
            <person name="Song B.-B."/>
            <person name="Dinh H."/>
            <person name="Thornton R."/>
            <person name="Coyle M."/>
            <person name="Francisco L."/>
            <person name="Jackson L."/>
            <person name="Javaid M."/>
            <person name="Korchina V."/>
            <person name="Kovar C."/>
            <person name="Mata R."/>
            <person name="Mathew T."/>
            <person name="Ngo R."/>
            <person name="Nguyen L."/>
            <person name="Nguyen N."/>
            <person name="Okwuonu G."/>
            <person name="Ongeri F."/>
            <person name="Pham C."/>
            <person name="Simmons D."/>
            <person name="Wilczek-Boney K."/>
            <person name="Hale W."/>
            <person name="Jakkamsetti A."/>
            <person name="Pham P."/>
            <person name="Ruth R."/>
            <person name="San Lucas F."/>
            <person name="Warren J."/>
            <person name="Zhang J."/>
            <person name="Zhao Z."/>
            <person name="Zhou C."/>
            <person name="Zhu D."/>
            <person name="Lee S."/>
            <person name="Bess C."/>
            <person name="Blankenburg K."/>
            <person name="Forbes L."/>
            <person name="Fu Q."/>
            <person name="Gubbala S."/>
            <person name="Hirani K."/>
            <person name="Jayaseelan J.C."/>
            <person name="Lara F."/>
            <person name="Munidasa M."/>
            <person name="Palculict T."/>
            <person name="Patil S."/>
            <person name="Pu L.-L."/>
            <person name="Saada N."/>
            <person name="Tang L."/>
            <person name="Weissenberger G."/>
            <person name="Zhu Y."/>
            <person name="Hemphill L."/>
            <person name="Shang Y."/>
            <person name="Youmans B."/>
            <person name="Ayvaz T."/>
            <person name="Ross M."/>
            <person name="Santibanez J."/>
            <person name="Aqrawi P."/>
            <person name="Gross S."/>
            <person name="Joshi V."/>
            <person name="Fowler G."/>
            <person name="Nazareth L."/>
            <person name="Reid J."/>
            <person name="Worley K."/>
            <person name="Petrosino J."/>
            <person name="Highlander S."/>
            <person name="Gibbs R."/>
        </authorList>
    </citation>
    <scope>NUCLEOTIDE SEQUENCE [LARGE SCALE GENOMIC DNA]</scope>
    <source>
        <strain evidence="7">ATCC 55730 / SD2112</strain>
    </source>
</reference>
<dbReference type="AlphaFoldDB" id="F8DPX6"/>
<keyword evidence="6" id="KW-0255">Endonuclease</keyword>
<dbReference type="CDD" id="cd00085">
    <property type="entry name" value="HNHc"/>
    <property type="match status" value="1"/>
</dbReference>
<dbReference type="InterPro" id="IPR003615">
    <property type="entry name" value="HNH_nuc"/>
</dbReference>
<evidence type="ECO:0000313" key="6">
    <source>
        <dbReference type="EMBL" id="AEI58303.1"/>
    </source>
</evidence>
<keyword evidence="1" id="KW-0540">Nuclease</keyword>
<evidence type="ECO:0000259" key="5">
    <source>
        <dbReference type="SMART" id="SM00507"/>
    </source>
</evidence>
<protein>
    <recommendedName>
        <fullName evidence="4">Putative HNH nuclease YajD</fullName>
    </recommendedName>
</protein>
<evidence type="ECO:0000256" key="3">
    <source>
        <dbReference type="ARBA" id="ARBA00038412"/>
    </source>
</evidence>
<evidence type="ECO:0000256" key="1">
    <source>
        <dbReference type="ARBA" id="ARBA00022722"/>
    </source>
</evidence>
<dbReference type="GO" id="GO:0005829">
    <property type="term" value="C:cytosol"/>
    <property type="evidence" value="ECO:0007669"/>
    <property type="project" value="TreeGrafter"/>
</dbReference>
<sequence length="285" mass="34066">MRVKRLYCNKDLYGHTYIRKGMSILKPTKLTFINGKPTLVSYDKIVRKDNDKAYNFHRNVEENDYVKFYHSTEWKHKRQEILERDYGLCQRCGMDAELVDHIIPSKDDWIDRLNNDNLQSLCRGCHKIKTKREWMKHHKGLERYMNINIVCGLPASGKTTYVKQHMTEHDLIYDYDELMQALTGLPLHQTNYDVHDYVSLFFDQMLRKLKAEQTFNNVWIIKTLPDKRIDTLLSNYHRINHIVIMTDPNVCEERLRERKERISFQKILNGFKTADFTGYRVVKNG</sequence>
<dbReference type="Pfam" id="PF13671">
    <property type="entry name" value="AAA_33"/>
    <property type="match status" value="1"/>
</dbReference>
<comment type="similarity">
    <text evidence="3">Belongs to the HNH nuclease family.</text>
</comment>
<proteinExistence type="inferred from homology"/>
<keyword evidence="2" id="KW-0378">Hydrolase</keyword>
<dbReference type="PANTHER" id="PTHR41286">
    <property type="entry name" value="HNH NUCLEASE YAJD-RELATED"/>
    <property type="match status" value="1"/>
</dbReference>
<name>F8DPX6_LIMRS</name>
<dbReference type="GO" id="GO:0003676">
    <property type="term" value="F:nucleic acid binding"/>
    <property type="evidence" value="ECO:0007669"/>
    <property type="project" value="InterPro"/>
</dbReference>
<dbReference type="KEGG" id="lru:HMPREF0538_22097"/>
<dbReference type="HOGENOM" id="CLU_1052888_0_0_9"/>
<dbReference type="InterPro" id="IPR027417">
    <property type="entry name" value="P-loop_NTPase"/>
</dbReference>
<evidence type="ECO:0000256" key="2">
    <source>
        <dbReference type="ARBA" id="ARBA00022801"/>
    </source>
</evidence>
<dbReference type="PANTHER" id="PTHR41286:SF1">
    <property type="entry name" value="HNH NUCLEASE YAJD-RELATED"/>
    <property type="match status" value="1"/>
</dbReference>